<dbReference type="Gene3D" id="2.40.50.140">
    <property type="entry name" value="Nucleic acid-binding proteins"/>
    <property type="match status" value="1"/>
</dbReference>
<comment type="catalytic activity">
    <reaction evidence="3">
        <text>ATP + (deoxyribonucleotide)n-3'-hydroxyl + 5'-phospho-(deoxyribonucleotide)m = (deoxyribonucleotide)n+m + AMP + diphosphate.</text>
        <dbReference type="EC" id="6.5.1.1"/>
    </reaction>
</comment>
<comment type="caution">
    <text evidence="5">The sequence shown here is derived from an EMBL/GenBank/DDBJ whole genome shotgun (WGS) entry which is preliminary data.</text>
</comment>
<dbReference type="PANTHER" id="PTHR45674:SF4">
    <property type="entry name" value="DNA LIGASE 1"/>
    <property type="match status" value="1"/>
</dbReference>
<dbReference type="NCBIfam" id="NF005796">
    <property type="entry name" value="PRK07636.1"/>
    <property type="match status" value="1"/>
</dbReference>
<evidence type="ECO:0000313" key="6">
    <source>
        <dbReference type="Proteomes" id="UP001151071"/>
    </source>
</evidence>
<dbReference type="Proteomes" id="UP001151071">
    <property type="component" value="Unassembled WGS sequence"/>
</dbReference>
<dbReference type="EMBL" id="JAPYYP010000033">
    <property type="protein sequence ID" value="MDA5110523.1"/>
    <property type="molecule type" value="Genomic_DNA"/>
</dbReference>
<gene>
    <name evidence="5" type="ORF">O3V59_19480</name>
</gene>
<protein>
    <submittedName>
        <fullName evidence="5">ATP-dependent DNA ligase</fullName>
    </submittedName>
</protein>
<reference evidence="5" key="1">
    <citation type="submission" date="2022-12" db="EMBL/GenBank/DDBJ databases">
        <title>Draft genome sequence of the thermophilic strain Brevibacillus thermoruber HT42, isolated from Los Humeros, Puebla, Mexico, with biotechnological potential.</title>
        <authorList>
            <person name="Lara Sanchez J."/>
            <person name="Solis Palacios R."/>
            <person name="Bustos Baena A.S."/>
            <person name="Ruz Baez A.E."/>
            <person name="Espinosa Luna G."/>
            <person name="Oliart Ros R.M."/>
        </authorList>
    </citation>
    <scope>NUCLEOTIDE SEQUENCE</scope>
    <source>
        <strain evidence="5">HT42</strain>
    </source>
</reference>
<evidence type="ECO:0000256" key="1">
    <source>
        <dbReference type="ARBA" id="ARBA00007572"/>
    </source>
</evidence>
<evidence type="ECO:0000259" key="4">
    <source>
        <dbReference type="PROSITE" id="PS50160"/>
    </source>
</evidence>
<comment type="similarity">
    <text evidence="1">Belongs to the ATP-dependent DNA ligase family.</text>
</comment>
<sequence length="291" mass="33347">MFISPMLLNQVDGPFDDARWIYEPKIDGHRLLFSKMGGVTRLYTRHQNECTGQYPELHSVPLNGDVILDGEVFCVDQHGQIDFELVMHRFHTKGADKIAAAMKRQPVGYMVFDILYYNGRDLRGLPLLQRKEILDQVLQDTPTVSKIQFIEKEGTALFEAIRQQDMEGIVCKRKDSVYVGKRSADWLKVINYQYADVYITGYKKGEFGWLASVADFSGRLRPAGIIELGVPPIHKQAFYGVCKQLVTGEDKEFVYLEPWLQATVKFRNWTKSGMLRSPVFVDFVLTKHISA</sequence>
<proteinExistence type="inferred from homology"/>
<dbReference type="RefSeq" id="WP_271140807.1">
    <property type="nucleotide sequence ID" value="NZ_JAPYYP010000033.1"/>
</dbReference>
<dbReference type="Gene3D" id="3.30.470.30">
    <property type="entry name" value="DNA ligase/mRNA capping enzyme"/>
    <property type="match status" value="1"/>
</dbReference>
<organism evidence="5 6">
    <name type="scientific">Brevibacillus thermoruber</name>
    <dbReference type="NCBI Taxonomy" id="33942"/>
    <lineage>
        <taxon>Bacteria</taxon>
        <taxon>Bacillati</taxon>
        <taxon>Bacillota</taxon>
        <taxon>Bacilli</taxon>
        <taxon>Bacillales</taxon>
        <taxon>Paenibacillaceae</taxon>
        <taxon>Brevibacillus</taxon>
    </lineage>
</organism>
<evidence type="ECO:0000256" key="3">
    <source>
        <dbReference type="ARBA" id="ARBA00034003"/>
    </source>
</evidence>
<dbReference type="CDD" id="cd07906">
    <property type="entry name" value="Adenylation_DNA_ligase_LigD_LigC"/>
    <property type="match status" value="1"/>
</dbReference>
<dbReference type="InterPro" id="IPR050191">
    <property type="entry name" value="ATP-dep_DNA_ligase"/>
</dbReference>
<dbReference type="Gene3D" id="3.30.1490.70">
    <property type="match status" value="1"/>
</dbReference>
<dbReference type="InterPro" id="IPR012310">
    <property type="entry name" value="DNA_ligase_ATP-dep_cent"/>
</dbReference>
<keyword evidence="6" id="KW-1185">Reference proteome</keyword>
<dbReference type="SUPFAM" id="SSF50249">
    <property type="entry name" value="Nucleic acid-binding proteins"/>
    <property type="match status" value="1"/>
</dbReference>
<dbReference type="GO" id="GO:0005524">
    <property type="term" value="F:ATP binding"/>
    <property type="evidence" value="ECO:0007669"/>
    <property type="project" value="InterPro"/>
</dbReference>
<keyword evidence="2 5" id="KW-0436">Ligase</keyword>
<dbReference type="Pfam" id="PF01068">
    <property type="entry name" value="DNA_ligase_A_M"/>
    <property type="match status" value="1"/>
</dbReference>
<dbReference type="PROSITE" id="PS50160">
    <property type="entry name" value="DNA_LIGASE_A3"/>
    <property type="match status" value="1"/>
</dbReference>
<accession>A0A9X3Z566</accession>
<evidence type="ECO:0000256" key="2">
    <source>
        <dbReference type="ARBA" id="ARBA00022598"/>
    </source>
</evidence>
<feature type="domain" description="ATP-dependent DNA ligase family profile" evidence="4">
    <location>
        <begin position="100"/>
        <end position="189"/>
    </location>
</feature>
<dbReference type="GO" id="GO:0006310">
    <property type="term" value="P:DNA recombination"/>
    <property type="evidence" value="ECO:0007669"/>
    <property type="project" value="InterPro"/>
</dbReference>
<dbReference type="GO" id="GO:0003910">
    <property type="term" value="F:DNA ligase (ATP) activity"/>
    <property type="evidence" value="ECO:0007669"/>
    <property type="project" value="UniProtKB-EC"/>
</dbReference>
<name>A0A9X3Z566_9BACL</name>
<dbReference type="PANTHER" id="PTHR45674">
    <property type="entry name" value="DNA LIGASE 1/3 FAMILY MEMBER"/>
    <property type="match status" value="1"/>
</dbReference>
<dbReference type="SUPFAM" id="SSF56091">
    <property type="entry name" value="DNA ligase/mRNA capping enzyme, catalytic domain"/>
    <property type="match status" value="1"/>
</dbReference>
<dbReference type="InterPro" id="IPR012340">
    <property type="entry name" value="NA-bd_OB-fold"/>
</dbReference>
<evidence type="ECO:0000313" key="5">
    <source>
        <dbReference type="EMBL" id="MDA5110523.1"/>
    </source>
</evidence>
<dbReference type="GO" id="GO:0006281">
    <property type="term" value="P:DNA repair"/>
    <property type="evidence" value="ECO:0007669"/>
    <property type="project" value="InterPro"/>
</dbReference>
<dbReference type="AlphaFoldDB" id="A0A9X3Z566"/>